<gene>
    <name evidence="1" type="ORF">ATY39_07440</name>
</gene>
<protein>
    <submittedName>
        <fullName evidence="1">Uncharacterized protein</fullName>
    </submittedName>
</protein>
<dbReference type="RefSeq" id="WP_066787990.1">
    <property type="nucleotide sequence ID" value="NZ_CP014806.1"/>
</dbReference>
<dbReference type="Proteomes" id="UP000076021">
    <property type="component" value="Chromosome"/>
</dbReference>
<dbReference type="STRING" id="241244.ATY39_07440"/>
<evidence type="ECO:0000313" key="1">
    <source>
        <dbReference type="EMBL" id="AMW99313.1"/>
    </source>
</evidence>
<sequence length="168" mass="19395">MIPLRLQKGIIKRLEKLFKKNQYQRPPKSDEIESDVHYSKLNFYEQNLPIKNAKDDSPYPLVLVKLMHGDKANSKADHIINIQIAVGVYNNLKSCDGHRDVAQILSSSIEHFEKNPIIEGMFELDLDSSINWELSDEDTFPFYFGAVSLNFKIPLEQFKNRTDVEGLI</sequence>
<organism evidence="1 2">
    <name type="scientific">Rummeliibacillus stabekisii</name>
    <dbReference type="NCBI Taxonomy" id="241244"/>
    <lineage>
        <taxon>Bacteria</taxon>
        <taxon>Bacillati</taxon>
        <taxon>Bacillota</taxon>
        <taxon>Bacilli</taxon>
        <taxon>Bacillales</taxon>
        <taxon>Caryophanaceae</taxon>
        <taxon>Rummeliibacillus</taxon>
    </lineage>
</organism>
<evidence type="ECO:0000313" key="2">
    <source>
        <dbReference type="Proteomes" id="UP000076021"/>
    </source>
</evidence>
<name>A0A143HC35_9BACL</name>
<dbReference type="KEGG" id="rst:ATY39_07440"/>
<dbReference type="OrthoDB" id="9802878at2"/>
<dbReference type="AlphaFoldDB" id="A0A143HC35"/>
<dbReference type="EMBL" id="CP014806">
    <property type="protein sequence ID" value="AMW99313.1"/>
    <property type="molecule type" value="Genomic_DNA"/>
</dbReference>
<accession>A0A143HC35</accession>
<reference evidence="2" key="2">
    <citation type="submission" date="2016-03" db="EMBL/GenBank/DDBJ databases">
        <authorList>
            <person name="Seldin L."/>
        </authorList>
    </citation>
    <scope>NUCLEOTIDE SEQUENCE [LARGE SCALE GENOMIC DNA]</scope>
    <source>
        <strain evidence="2">PP9</strain>
    </source>
</reference>
<reference evidence="1 2" key="1">
    <citation type="journal article" date="2016" name="Genome Announc.">
        <title>Whole-Genome Sequence of Rummeliibacillus stabekisii Strain PP9 Isolated from Antarctic Soil.</title>
        <authorList>
            <person name="da Mota F.F."/>
            <person name="Vollu R.E."/>
            <person name="Jurelevicius D."/>
            <person name="Seldin L."/>
        </authorList>
    </citation>
    <scope>NUCLEOTIDE SEQUENCE [LARGE SCALE GENOMIC DNA]</scope>
    <source>
        <strain evidence="1 2">PP9</strain>
    </source>
</reference>
<proteinExistence type="predicted"/>
<keyword evidence="2" id="KW-1185">Reference proteome</keyword>